<organism evidence="3 4">
    <name type="scientific">Momordica charantia</name>
    <name type="common">Bitter gourd</name>
    <name type="synonym">Balsam pear</name>
    <dbReference type="NCBI Taxonomy" id="3673"/>
    <lineage>
        <taxon>Eukaryota</taxon>
        <taxon>Viridiplantae</taxon>
        <taxon>Streptophyta</taxon>
        <taxon>Embryophyta</taxon>
        <taxon>Tracheophyta</taxon>
        <taxon>Spermatophyta</taxon>
        <taxon>Magnoliopsida</taxon>
        <taxon>eudicotyledons</taxon>
        <taxon>Gunneridae</taxon>
        <taxon>Pentapetalae</taxon>
        <taxon>rosids</taxon>
        <taxon>fabids</taxon>
        <taxon>Cucurbitales</taxon>
        <taxon>Cucurbitaceae</taxon>
        <taxon>Momordiceae</taxon>
        <taxon>Momordica</taxon>
    </lineage>
</organism>
<gene>
    <name evidence="4" type="primary">LOC111016843</name>
</gene>
<keyword evidence="3" id="KW-1185">Reference proteome</keyword>
<feature type="compositionally biased region" description="Acidic residues" evidence="2">
    <location>
        <begin position="125"/>
        <end position="145"/>
    </location>
</feature>
<dbReference type="OrthoDB" id="10009287at2759"/>
<dbReference type="GeneID" id="111016843"/>
<evidence type="ECO:0000256" key="2">
    <source>
        <dbReference type="SAM" id="MobiDB-lite"/>
    </source>
</evidence>
<feature type="transmembrane region" description="Helical" evidence="1">
    <location>
        <begin position="6"/>
        <end position="25"/>
    </location>
</feature>
<evidence type="ECO:0000313" key="4">
    <source>
        <dbReference type="RefSeq" id="XP_022148075.1"/>
    </source>
</evidence>
<dbReference type="PANTHER" id="PTHR12300">
    <property type="entry name" value="HVA22-LIKE PROTEINS"/>
    <property type="match status" value="1"/>
</dbReference>
<reference evidence="4" key="1">
    <citation type="submission" date="2025-08" db="UniProtKB">
        <authorList>
            <consortium name="RefSeq"/>
        </authorList>
    </citation>
    <scope>IDENTIFICATION</scope>
    <source>
        <strain evidence="4">OHB3-1</strain>
    </source>
</reference>
<dbReference type="PANTHER" id="PTHR12300:SF99">
    <property type="entry name" value="HVA22-LIKE PROTEIN F"/>
    <property type="match status" value="1"/>
</dbReference>
<feature type="compositionally biased region" description="Basic and acidic residues" evidence="2">
    <location>
        <begin position="115"/>
        <end position="124"/>
    </location>
</feature>
<comment type="subcellular location">
    <subcellularLocation>
        <location evidence="1">Membrane</location>
        <topology evidence="1">Multi-pass membrane protein</topology>
    </subcellularLocation>
</comment>
<dbReference type="Proteomes" id="UP000504603">
    <property type="component" value="Unplaced"/>
</dbReference>
<feature type="transmembrane region" description="Helical" evidence="1">
    <location>
        <begin position="46"/>
        <end position="71"/>
    </location>
</feature>
<keyword evidence="1" id="KW-0472">Membrane</keyword>
<dbReference type="InterPro" id="IPR004345">
    <property type="entry name" value="TB2_DP1_HVA22"/>
</dbReference>
<dbReference type="KEGG" id="mcha:111016843"/>
<keyword evidence="1" id="KW-0812">Transmembrane</keyword>
<accession>A0A6J1D1X5</accession>
<evidence type="ECO:0000313" key="3">
    <source>
        <dbReference type="Proteomes" id="UP000504603"/>
    </source>
</evidence>
<name>A0A6J1D1X5_MOMCH</name>
<dbReference type="Pfam" id="PF03134">
    <property type="entry name" value="TB2_DP1_HVA22"/>
    <property type="match status" value="1"/>
</dbReference>
<comment type="similarity">
    <text evidence="1">Belongs to the DP1 family.</text>
</comment>
<dbReference type="RefSeq" id="XP_022148075.1">
    <property type="nucleotide sequence ID" value="XM_022292383.1"/>
</dbReference>
<keyword evidence="1" id="KW-1133">Transmembrane helix</keyword>
<dbReference type="GO" id="GO:0016020">
    <property type="term" value="C:membrane"/>
    <property type="evidence" value="ECO:0007669"/>
    <property type="project" value="UniProtKB-SubCell"/>
</dbReference>
<dbReference type="AlphaFoldDB" id="A0A6J1D1X5"/>
<feature type="region of interest" description="Disordered" evidence="2">
    <location>
        <begin position="115"/>
        <end position="146"/>
    </location>
</feature>
<evidence type="ECO:0000256" key="1">
    <source>
        <dbReference type="RuleBase" id="RU362006"/>
    </source>
</evidence>
<sequence>MGFLGFRATFNILHVATGFAIMLLYPLYASTRALEKPSSRDHQQWLTYWVLLSFLTLFELYFSSITSWIPLWPYVKLVFFMWLVLPNFKGSAYVYENIVMKFLNIESTERANYDLKEEEKKEDKNEDEYEKEEEDEDEDEEEEDEEKKIFHAWKLVDDYIDKNGADALEEIVKSALQASGTNKQKQI</sequence>
<protein>
    <recommendedName>
        <fullName evidence="1">HVA22-like protein</fullName>
    </recommendedName>
</protein>
<proteinExistence type="inferred from homology"/>